<dbReference type="InterPro" id="IPR003736">
    <property type="entry name" value="PAAI_dom"/>
</dbReference>
<protein>
    <submittedName>
        <fullName evidence="4">Esterase</fullName>
    </submittedName>
</protein>
<dbReference type="Proteomes" id="UP000093482">
    <property type="component" value="Unassembled WGS sequence"/>
</dbReference>
<evidence type="ECO:0000256" key="2">
    <source>
        <dbReference type="ARBA" id="ARBA00022801"/>
    </source>
</evidence>
<dbReference type="Pfam" id="PF03061">
    <property type="entry name" value="4HBT"/>
    <property type="match status" value="1"/>
</dbReference>
<dbReference type="InterPro" id="IPR006683">
    <property type="entry name" value="Thioestr_dom"/>
</dbReference>
<comment type="similarity">
    <text evidence="1">Belongs to the thioesterase PaaI family.</text>
</comment>
<organism evidence="4 5">
    <name type="scientific">Caryophanon latum</name>
    <dbReference type="NCBI Taxonomy" id="33977"/>
    <lineage>
        <taxon>Bacteria</taxon>
        <taxon>Bacillati</taxon>
        <taxon>Bacillota</taxon>
        <taxon>Bacilli</taxon>
        <taxon>Bacillales</taxon>
        <taxon>Caryophanaceae</taxon>
        <taxon>Caryophanon</taxon>
    </lineage>
</organism>
<name>A0A1C0YVU6_9BACL</name>
<evidence type="ECO:0000313" key="4">
    <source>
        <dbReference type="EMBL" id="OCS91284.1"/>
    </source>
</evidence>
<dbReference type="SUPFAM" id="SSF54637">
    <property type="entry name" value="Thioesterase/thiol ester dehydrase-isomerase"/>
    <property type="match status" value="1"/>
</dbReference>
<sequence length="138" mass="14922">MTNEQLLQYLPVPLEETLIGTLGMEFIEITKERVVCTMPVDGRTRQPFGLLHGGASVALAETAASIGSFLHIDPNTQFAAGLEINANHVRGKKDGIVTATAIPLHIGRTTIIWDIQLTDETGKLLCVSRCTVAIGNQR</sequence>
<evidence type="ECO:0000313" key="5">
    <source>
        <dbReference type="Proteomes" id="UP000093482"/>
    </source>
</evidence>
<accession>A0A1C0YVU6</accession>
<feature type="domain" description="Thioesterase" evidence="3">
    <location>
        <begin position="48"/>
        <end position="126"/>
    </location>
</feature>
<dbReference type="AlphaFoldDB" id="A0A1C0YVU6"/>
<dbReference type="OrthoDB" id="9798208at2"/>
<reference evidence="4 5" key="1">
    <citation type="submission" date="2016-07" db="EMBL/GenBank/DDBJ databases">
        <title>Caryophanon latum genome sequencing.</title>
        <authorList>
            <person name="Verma A."/>
            <person name="Pal Y."/>
            <person name="Krishnamurthi S."/>
        </authorList>
    </citation>
    <scope>NUCLEOTIDE SEQUENCE [LARGE SCALE GENOMIC DNA]</scope>
    <source>
        <strain evidence="4 5">DSM 14151</strain>
    </source>
</reference>
<keyword evidence="2" id="KW-0378">Hydrolase</keyword>
<evidence type="ECO:0000259" key="3">
    <source>
        <dbReference type="Pfam" id="PF03061"/>
    </source>
</evidence>
<comment type="caution">
    <text evidence="4">The sequence shown here is derived from an EMBL/GenBank/DDBJ whole genome shotgun (WGS) entry which is preliminary data.</text>
</comment>
<evidence type="ECO:0000256" key="1">
    <source>
        <dbReference type="ARBA" id="ARBA00008324"/>
    </source>
</evidence>
<dbReference type="PANTHER" id="PTHR43240">
    <property type="entry name" value="1,4-DIHYDROXY-2-NAPHTHOYL-COA THIOESTERASE 1"/>
    <property type="match status" value="1"/>
</dbReference>
<dbReference type="CDD" id="cd03443">
    <property type="entry name" value="PaaI_thioesterase"/>
    <property type="match status" value="1"/>
</dbReference>
<dbReference type="GO" id="GO:0005829">
    <property type="term" value="C:cytosol"/>
    <property type="evidence" value="ECO:0007669"/>
    <property type="project" value="TreeGrafter"/>
</dbReference>
<proteinExistence type="inferred from homology"/>
<dbReference type="GO" id="GO:0061522">
    <property type="term" value="F:1,4-dihydroxy-2-naphthoyl-CoA thioesterase activity"/>
    <property type="evidence" value="ECO:0007669"/>
    <property type="project" value="TreeGrafter"/>
</dbReference>
<dbReference type="EMBL" id="MATO01000030">
    <property type="protein sequence ID" value="OCS91284.1"/>
    <property type="molecule type" value="Genomic_DNA"/>
</dbReference>
<dbReference type="InterPro" id="IPR029069">
    <property type="entry name" value="HotDog_dom_sf"/>
</dbReference>
<keyword evidence="5" id="KW-1185">Reference proteome</keyword>
<gene>
    <name evidence="4" type="ORF">A6K76_09670</name>
</gene>
<dbReference type="NCBIfam" id="TIGR00369">
    <property type="entry name" value="unchar_dom_1"/>
    <property type="match status" value="1"/>
</dbReference>
<dbReference type="PANTHER" id="PTHR43240:SF5">
    <property type="entry name" value="1,4-DIHYDROXY-2-NAPHTHOYL-COA THIOESTERASE 1"/>
    <property type="match status" value="1"/>
</dbReference>
<dbReference type="Gene3D" id="3.10.129.10">
    <property type="entry name" value="Hotdog Thioesterase"/>
    <property type="match status" value="1"/>
</dbReference>